<gene>
    <name evidence="10" type="primary">ORF81040</name>
</gene>
<feature type="compositionally biased region" description="Polar residues" evidence="8">
    <location>
        <begin position="15"/>
        <end position="36"/>
    </location>
</feature>
<dbReference type="FunFam" id="3.40.50.10330:FF:000005">
    <property type="entry name" value="Sphingosine kinase 2"/>
    <property type="match status" value="1"/>
</dbReference>
<dbReference type="Gene3D" id="3.40.50.10330">
    <property type="entry name" value="Probable inorganic polyphosphate/atp-NAD kinase, domain 1"/>
    <property type="match status" value="1"/>
</dbReference>
<feature type="non-terminal residue" evidence="10">
    <location>
        <position position="1"/>
    </location>
</feature>
<evidence type="ECO:0000256" key="8">
    <source>
        <dbReference type="SAM" id="MobiDB-lite"/>
    </source>
</evidence>
<protein>
    <recommendedName>
        <fullName evidence="7">sphingosine kinase</fullName>
        <ecNumber evidence="7">2.7.1.91</ecNumber>
    </recommendedName>
</protein>
<dbReference type="InterPro" id="IPR050187">
    <property type="entry name" value="Lipid_Phosphate_FormReg"/>
</dbReference>
<evidence type="ECO:0000256" key="3">
    <source>
        <dbReference type="ARBA" id="ARBA00022741"/>
    </source>
</evidence>
<dbReference type="GO" id="GO:0005524">
    <property type="term" value="F:ATP binding"/>
    <property type="evidence" value="ECO:0007669"/>
    <property type="project" value="UniProtKB-KW"/>
</dbReference>
<dbReference type="InterPro" id="IPR017438">
    <property type="entry name" value="ATP-NAD_kinase_N"/>
</dbReference>
<dbReference type="Gene3D" id="2.60.200.40">
    <property type="match status" value="1"/>
</dbReference>
<feature type="domain" description="DAGKc" evidence="9">
    <location>
        <begin position="121"/>
        <end position="266"/>
    </location>
</feature>
<evidence type="ECO:0000313" key="10">
    <source>
        <dbReference type="EMBL" id="CEK72096.1"/>
    </source>
</evidence>
<keyword evidence="5" id="KW-0067">ATP-binding</keyword>
<feature type="region of interest" description="Disordered" evidence="8">
    <location>
        <begin position="438"/>
        <end position="488"/>
    </location>
</feature>
<keyword evidence="2" id="KW-0808">Transferase</keyword>
<evidence type="ECO:0000256" key="5">
    <source>
        <dbReference type="ARBA" id="ARBA00022840"/>
    </source>
</evidence>
<dbReference type="GO" id="GO:0042981">
    <property type="term" value="P:regulation of apoptotic process"/>
    <property type="evidence" value="ECO:0007669"/>
    <property type="project" value="UniProtKB-ARBA"/>
</dbReference>
<keyword evidence="6" id="KW-0472">Membrane</keyword>
<evidence type="ECO:0000256" key="6">
    <source>
        <dbReference type="ARBA" id="ARBA00023136"/>
    </source>
</evidence>
<feature type="compositionally biased region" description="Polar residues" evidence="8">
    <location>
        <begin position="463"/>
        <end position="488"/>
    </location>
</feature>
<feature type="compositionally biased region" description="Polar residues" evidence="8">
    <location>
        <begin position="447"/>
        <end position="456"/>
    </location>
</feature>
<dbReference type="SUPFAM" id="SSF111331">
    <property type="entry name" value="NAD kinase/diacylglycerol kinase-like"/>
    <property type="match status" value="1"/>
</dbReference>
<evidence type="ECO:0000256" key="1">
    <source>
        <dbReference type="ARBA" id="ARBA00004308"/>
    </source>
</evidence>
<dbReference type="InterPro" id="IPR001206">
    <property type="entry name" value="Diacylglycerol_kinase_cat_dom"/>
</dbReference>
<dbReference type="GO" id="GO:0012505">
    <property type="term" value="C:endomembrane system"/>
    <property type="evidence" value="ECO:0007669"/>
    <property type="project" value="UniProtKB-SubCell"/>
</dbReference>
<dbReference type="GO" id="GO:0016020">
    <property type="term" value="C:membrane"/>
    <property type="evidence" value="ECO:0007669"/>
    <property type="project" value="TreeGrafter"/>
</dbReference>
<dbReference type="SMART" id="SM00046">
    <property type="entry name" value="DAGKc"/>
    <property type="match status" value="1"/>
</dbReference>
<evidence type="ECO:0000256" key="2">
    <source>
        <dbReference type="ARBA" id="ARBA00022679"/>
    </source>
</evidence>
<feature type="region of interest" description="Disordered" evidence="8">
    <location>
        <begin position="348"/>
        <end position="369"/>
    </location>
</feature>
<feature type="region of interest" description="Disordered" evidence="8">
    <location>
        <begin position="1"/>
        <end position="36"/>
    </location>
</feature>
<evidence type="ECO:0000256" key="7">
    <source>
        <dbReference type="ARBA" id="ARBA00044037"/>
    </source>
</evidence>
<accession>A0A0B6ZW99</accession>
<organism evidence="10">
    <name type="scientific">Arion vulgaris</name>
    <dbReference type="NCBI Taxonomy" id="1028688"/>
    <lineage>
        <taxon>Eukaryota</taxon>
        <taxon>Metazoa</taxon>
        <taxon>Spiralia</taxon>
        <taxon>Lophotrochozoa</taxon>
        <taxon>Mollusca</taxon>
        <taxon>Gastropoda</taxon>
        <taxon>Heterobranchia</taxon>
        <taxon>Euthyneura</taxon>
        <taxon>Panpulmonata</taxon>
        <taxon>Eupulmonata</taxon>
        <taxon>Stylommatophora</taxon>
        <taxon>Helicina</taxon>
        <taxon>Arionoidea</taxon>
        <taxon>Arionidae</taxon>
        <taxon>Arion</taxon>
    </lineage>
</organism>
<dbReference type="GO" id="GO:0005737">
    <property type="term" value="C:cytoplasm"/>
    <property type="evidence" value="ECO:0007669"/>
    <property type="project" value="UniProtKB-ARBA"/>
</dbReference>
<keyword evidence="4" id="KW-0418">Kinase</keyword>
<feature type="non-terminal residue" evidence="10">
    <location>
        <position position="488"/>
    </location>
</feature>
<reference evidence="10" key="1">
    <citation type="submission" date="2014-12" db="EMBL/GenBank/DDBJ databases">
        <title>Insight into the proteome of Arion vulgaris.</title>
        <authorList>
            <person name="Aradska J."/>
            <person name="Bulat T."/>
            <person name="Smidak R."/>
            <person name="Sarate P."/>
            <person name="Gangsoo J."/>
            <person name="Sialana F."/>
            <person name="Bilban M."/>
            <person name="Lubec G."/>
        </authorList>
    </citation>
    <scope>NUCLEOTIDE SEQUENCE</scope>
    <source>
        <tissue evidence="10">Skin</tissue>
    </source>
</reference>
<dbReference type="GO" id="GO:0008481">
    <property type="term" value="F:sphingosine kinase activity"/>
    <property type="evidence" value="ECO:0007669"/>
    <property type="project" value="UniProtKB-EC"/>
</dbReference>
<proteinExistence type="predicted"/>
<dbReference type="PANTHER" id="PTHR12358:SF112">
    <property type="entry name" value="LD11247P-RELATED"/>
    <property type="match status" value="1"/>
</dbReference>
<evidence type="ECO:0000256" key="4">
    <source>
        <dbReference type="ARBA" id="ARBA00022777"/>
    </source>
</evidence>
<name>A0A0B6ZW99_9EUPU</name>
<dbReference type="EMBL" id="HACG01025231">
    <property type="protein sequence ID" value="CEK72096.1"/>
    <property type="molecule type" value="Transcribed_RNA"/>
</dbReference>
<dbReference type="AlphaFoldDB" id="A0A0B6ZW99"/>
<dbReference type="InterPro" id="IPR016064">
    <property type="entry name" value="NAD/diacylglycerol_kinase_sf"/>
</dbReference>
<evidence type="ECO:0000259" key="9">
    <source>
        <dbReference type="PROSITE" id="PS50146"/>
    </source>
</evidence>
<sequence length="488" mass="53140">LFRSEISTPGLASDVDSSPISNNSKNKEVTSSPSRSVQSATDASACGFVAFAYPFKKKMFSSKKVRTRQALSFEVFARSMKTVDDNSIERKKVAETWRNVINCLCRGLPVNINDIPNCVPPPKGRMLFLINPFSGPGKAATIFKNEIAPMLHEACIPYKAMITEHAGHAGELMKTINLSEWYGVVIVSGDGLVFETINGIMQRDDWASSIKFPVGCLPAGSGNALCCSINYSAGEPLDTSLILHSTFVLLKHRVVPMDLVVVHIPNRTLFSFLSVTWGIVADIDFESEKYRNLGEARFTVGAIKRIIGLRSYRGRISFLPVAEYTPKLTAKSNKVLSKIRRISLQSRSTSKSTLDSNDSKSSNSSQCSNNISQNEYKVWNAEQDTGQVVDLNNEIDSSVDMENGSSNRNLVDISSKSELNTHISGAISIQHSALIHDGSGDAKAVDSANQNRTGSSRSDRENSTSQQISDSKSAFSEKANSGGVSNSQ</sequence>
<dbReference type="Pfam" id="PF00781">
    <property type="entry name" value="DAGK_cat"/>
    <property type="match status" value="1"/>
</dbReference>
<dbReference type="PANTHER" id="PTHR12358">
    <property type="entry name" value="SPHINGOSINE KINASE"/>
    <property type="match status" value="1"/>
</dbReference>
<dbReference type="EC" id="2.7.1.91" evidence="7"/>
<comment type="subcellular location">
    <subcellularLocation>
        <location evidence="1">Endomembrane system</location>
    </subcellularLocation>
</comment>
<dbReference type="PROSITE" id="PS50146">
    <property type="entry name" value="DAGK"/>
    <property type="match status" value="1"/>
</dbReference>
<dbReference type="GO" id="GO:0046512">
    <property type="term" value="P:sphingosine biosynthetic process"/>
    <property type="evidence" value="ECO:0007669"/>
    <property type="project" value="TreeGrafter"/>
</dbReference>
<keyword evidence="3" id="KW-0547">Nucleotide-binding</keyword>